<dbReference type="GO" id="GO:0005975">
    <property type="term" value="P:carbohydrate metabolic process"/>
    <property type="evidence" value="ECO:0007669"/>
    <property type="project" value="UniProtKB-ARBA"/>
</dbReference>
<comment type="similarity">
    <text evidence="2">Belongs to the glycosyl hydrolase 13 family.</text>
</comment>
<feature type="chain" id="PRO_5030611310" description="alpha-amylase" evidence="5">
    <location>
        <begin position="33"/>
        <end position="138"/>
    </location>
</feature>
<feature type="domain" description="CBM20" evidence="6">
    <location>
        <begin position="37"/>
        <end position="138"/>
    </location>
</feature>
<dbReference type="PROSITE" id="PS51166">
    <property type="entry name" value="CBM20"/>
    <property type="match status" value="1"/>
</dbReference>
<accession>A0A7W7PW68</accession>
<evidence type="ECO:0000259" key="6">
    <source>
        <dbReference type="PROSITE" id="PS51166"/>
    </source>
</evidence>
<dbReference type="SMART" id="SM01065">
    <property type="entry name" value="CBM_2"/>
    <property type="match status" value="1"/>
</dbReference>
<dbReference type="FunFam" id="2.60.40.10:FF:000552">
    <property type="entry name" value="Related to glucoamylase"/>
    <property type="match status" value="1"/>
</dbReference>
<gene>
    <name evidence="7" type="ORF">FHS37_006563</name>
</gene>
<comment type="caution">
    <text evidence="7">The sequence shown here is derived from an EMBL/GenBank/DDBJ whole genome shotgun (WGS) entry which is preliminary data.</text>
</comment>
<reference evidence="7 8" key="1">
    <citation type="submission" date="2020-08" db="EMBL/GenBank/DDBJ databases">
        <title>Genomic Encyclopedia of Type Strains, Phase III (KMG-III): the genomes of soil and plant-associated and newly described type strains.</title>
        <authorList>
            <person name="Whitman W."/>
        </authorList>
    </citation>
    <scope>NUCLEOTIDE SEQUENCE [LARGE SCALE GENOMIC DNA]</scope>
    <source>
        <strain evidence="7 8">CECT 3273</strain>
    </source>
</reference>
<evidence type="ECO:0000313" key="7">
    <source>
        <dbReference type="EMBL" id="MBB4902466.1"/>
    </source>
</evidence>
<dbReference type="InterPro" id="IPR002044">
    <property type="entry name" value="CBM20"/>
</dbReference>
<comment type="catalytic activity">
    <reaction evidence="1">
        <text>Endohydrolysis of (1-&gt;4)-alpha-D-glucosidic linkages in polysaccharides containing three or more (1-&gt;4)-alpha-linked D-glucose units.</text>
        <dbReference type="EC" id="3.2.1.1"/>
    </reaction>
</comment>
<keyword evidence="5" id="KW-0732">Signal</keyword>
<dbReference type="SUPFAM" id="SSF49452">
    <property type="entry name" value="Starch-binding domain-like"/>
    <property type="match status" value="1"/>
</dbReference>
<evidence type="ECO:0000256" key="5">
    <source>
        <dbReference type="SAM" id="SignalP"/>
    </source>
</evidence>
<dbReference type="Pfam" id="PF00686">
    <property type="entry name" value="CBM_20"/>
    <property type="match status" value="1"/>
</dbReference>
<dbReference type="Gene3D" id="2.60.40.10">
    <property type="entry name" value="Immunoglobulins"/>
    <property type="match status" value="1"/>
</dbReference>
<dbReference type="GO" id="GO:0016020">
    <property type="term" value="C:membrane"/>
    <property type="evidence" value="ECO:0007669"/>
    <property type="project" value="TreeGrafter"/>
</dbReference>
<evidence type="ECO:0000256" key="2">
    <source>
        <dbReference type="ARBA" id="ARBA00008061"/>
    </source>
</evidence>
<dbReference type="Proteomes" id="UP000579523">
    <property type="component" value="Unassembled WGS sequence"/>
</dbReference>
<dbReference type="InterPro" id="IPR013784">
    <property type="entry name" value="Carb-bd-like_fold"/>
</dbReference>
<dbReference type="GO" id="GO:0004556">
    <property type="term" value="F:alpha-amylase activity"/>
    <property type="evidence" value="ECO:0007669"/>
    <property type="project" value="UniProtKB-EC"/>
</dbReference>
<name>A0A7W7PW68_9ACTN</name>
<organism evidence="7 8">
    <name type="scientific">Streptomyces griseomycini</name>
    <dbReference type="NCBI Taxonomy" id="66895"/>
    <lineage>
        <taxon>Bacteria</taxon>
        <taxon>Bacillati</taxon>
        <taxon>Actinomycetota</taxon>
        <taxon>Actinomycetes</taxon>
        <taxon>Kitasatosporales</taxon>
        <taxon>Streptomycetaceae</taxon>
        <taxon>Streptomyces</taxon>
    </lineage>
</organism>
<keyword evidence="8" id="KW-1185">Reference proteome</keyword>
<evidence type="ECO:0000256" key="4">
    <source>
        <dbReference type="ARBA" id="ARBA00030238"/>
    </source>
</evidence>
<dbReference type="PANTHER" id="PTHR15048">
    <property type="entry name" value="STARCH-BINDING DOMAIN-CONTAINING PROTEIN 1"/>
    <property type="match status" value="1"/>
</dbReference>
<evidence type="ECO:0000256" key="3">
    <source>
        <dbReference type="ARBA" id="ARBA00012595"/>
    </source>
</evidence>
<proteinExistence type="inferred from homology"/>
<evidence type="ECO:0000256" key="1">
    <source>
        <dbReference type="ARBA" id="ARBA00000548"/>
    </source>
</evidence>
<dbReference type="EMBL" id="JACHJI010000016">
    <property type="protein sequence ID" value="MBB4902466.1"/>
    <property type="molecule type" value="Genomic_DNA"/>
</dbReference>
<feature type="signal peptide" evidence="5">
    <location>
        <begin position="1"/>
        <end position="32"/>
    </location>
</feature>
<dbReference type="EC" id="3.2.1.1" evidence="3"/>
<dbReference type="InterPro" id="IPR013783">
    <property type="entry name" value="Ig-like_fold"/>
</dbReference>
<evidence type="ECO:0000313" key="8">
    <source>
        <dbReference type="Proteomes" id="UP000579523"/>
    </source>
</evidence>
<dbReference type="GO" id="GO:2001070">
    <property type="term" value="F:starch binding"/>
    <property type="evidence" value="ECO:0007669"/>
    <property type="project" value="InterPro"/>
</dbReference>
<sequence length="138" mass="14872">MNRSRPQDRLRLGLAAVCALLLGLLAAPQASAVPSARVAGNSVVATFNVTTYTQWGQQVYVTGDRPELGSWDPDKAVPLSSAAYPTWSATVVLPANTPVEYKYIIKGNNAPVVWESGLNRSTVTPPTGTYITHENFRN</sequence>
<dbReference type="RefSeq" id="WP_184827800.1">
    <property type="nucleotide sequence ID" value="NZ_BMTI01000018.1"/>
</dbReference>
<dbReference type="PANTHER" id="PTHR15048:SF0">
    <property type="entry name" value="STARCH-BINDING DOMAIN-CONTAINING PROTEIN 1"/>
    <property type="match status" value="1"/>
</dbReference>
<dbReference type="AlphaFoldDB" id="A0A7W7PW68"/>
<protein>
    <recommendedName>
        <fullName evidence="3">alpha-amylase</fullName>
        <ecNumber evidence="3">3.2.1.1</ecNumber>
    </recommendedName>
    <alternativeName>
        <fullName evidence="4">1,4-alpha-D-glucan glucanohydrolase</fullName>
    </alternativeName>
</protein>